<reference evidence="1 2" key="1">
    <citation type="journal article" date="2013" name="J. Virol.">
        <title>Next-Generation Sequence Analysis of the Genome of RFHVMn, the Macaque Homolog of Kaposi's Sarcoma (KS)-Associated Herpesvirus, from a KS-Like Tumor of a Pig-Tailed Macaque.</title>
        <authorList>
            <person name="Bruce A.G."/>
            <person name="Ryan J.T."/>
            <person name="Thomas M.J."/>
            <person name="Peng X."/>
            <person name="Grundhoff A."/>
            <person name="Tsai C.C."/>
            <person name="Rose T.M."/>
        </authorList>
    </citation>
    <scope>NUCLEOTIDE SEQUENCE [LARGE SCALE GENOMIC DNA]</scope>
    <source>
        <strain evidence="1">RFHVMnM78114</strain>
    </source>
</reference>
<keyword evidence="2" id="KW-1185">Reference proteome</keyword>
<sequence length="444" mass="49806">MRWKSMELTVPETGRRRCKILSSTGALAVCPRCALELPKNTGGEPRPWASLWQLNQHVVISKTKKSIAYVRVPRQWFKCDHEDADWSTRLGRGAFGVISPVSEDVCMKHFDSRREFYYEAIVNDLMQATRERHPFHEGAGRLLGFVGVCVPCRALLFPRLKCNLLQLDWSKGDLGVLTTEFTGLLSGILFLNRYCAMTHCDVSPDNILATGDLTLGDPGRLILSDLGSVVLHTGSKWSGLVVTSNLGLKQHSYEAKVSPKLICKHLYKPSCVLLQCYLSCLGQVHATVLDQSYPLSPQFALTVDVSSLGYSLLACLELYLDLPAQNPLKFLFHAAPGMRPDPVYYLGFMIPRVVMSQILSNVWRMTIDLGLDCTGNAPSLPVRQPHREAFERQCYLYKANHKAEALATCAEKLSCSRLKTLVKRLLHRDYFSHGGRQHNGGFFF</sequence>
<dbReference type="KEGG" id="vg:65099385"/>
<evidence type="ECO:0000313" key="2">
    <source>
        <dbReference type="Proteomes" id="UP000134372"/>
    </source>
</evidence>
<dbReference type="RefSeq" id="YP_010084399.1">
    <property type="nucleotide sequence ID" value="NC_055135.1"/>
</dbReference>
<dbReference type="InterPro" id="IPR011009">
    <property type="entry name" value="Kinase-like_dom_sf"/>
</dbReference>
<dbReference type="Proteomes" id="UP000134372">
    <property type="component" value="Segment"/>
</dbReference>
<dbReference type="Gene3D" id="1.10.510.10">
    <property type="entry name" value="Transferase(Phosphotransferase) domain 1"/>
    <property type="match status" value="1"/>
</dbReference>
<proteinExistence type="predicted"/>
<protein>
    <submittedName>
        <fullName evidence="1">ORF36</fullName>
    </submittedName>
</protein>
<organism evidence="1 2">
    <name type="scientific">Retroperitoneal fibromatosis-associated herpesvirus</name>
    <dbReference type="NCBI Taxonomy" id="111469"/>
    <lineage>
        <taxon>Viruses</taxon>
        <taxon>Duplodnaviria</taxon>
        <taxon>Heunggongvirae</taxon>
        <taxon>Peploviricota</taxon>
        <taxon>Herviviricetes</taxon>
        <taxon>Herpesvirales</taxon>
        <taxon>Orthoherpesviridae</taxon>
        <taxon>Gammaherpesvirinae</taxon>
        <taxon>Rhadinovirus</taxon>
        <taxon>Rhadinovirus macacinegamma8</taxon>
        <taxon>Macacine gammaherpesvirus 8</taxon>
    </lineage>
</organism>
<dbReference type="SUPFAM" id="SSF56112">
    <property type="entry name" value="Protein kinase-like (PK-like)"/>
    <property type="match status" value="1"/>
</dbReference>
<dbReference type="EMBL" id="KF703446">
    <property type="protein sequence ID" value="AGY30718.1"/>
    <property type="molecule type" value="Genomic_DNA"/>
</dbReference>
<evidence type="ECO:0000313" key="1">
    <source>
        <dbReference type="EMBL" id="AGY30718.1"/>
    </source>
</evidence>
<accession>U5NM56</accession>
<name>U5NM56_9GAMA</name>
<dbReference type="GeneID" id="65099385"/>